<sequence length="293" mass="33874">MKSFLITLPIEILDNISILLGWEDVISLKTTSKQLYNVISLSQKQTISMVKNNNINYDKRQFLLQNINWKSKSLPNLFDNNLITDFSELGSTEGLCKLIEKNFDPTKIQNNKKPLPLIIKNGHLDVLKTLIFDGRCEESYKDFHIEQDLFLTIKNSDQDTLPKKNNFKIIKKILIESNLLNPIKFELFSTFLSSCRFNLVKLTRFLLQDDRVDPTICNSKCLSESSELGNVQIVKLLLMDGRADPTAQDYMCFRKAKANNHTAILNLLLADARVDTKKAMEHYYYYRTHRRGG</sequence>
<keyword evidence="2" id="KW-1185">Reference proteome</keyword>
<dbReference type="Gene3D" id="1.25.40.20">
    <property type="entry name" value="Ankyrin repeat-containing domain"/>
    <property type="match status" value="1"/>
</dbReference>
<gene>
    <name evidence="1" type="ORF">HK099_001265</name>
</gene>
<evidence type="ECO:0000313" key="2">
    <source>
        <dbReference type="Proteomes" id="UP001211065"/>
    </source>
</evidence>
<dbReference type="SUPFAM" id="SSF48403">
    <property type="entry name" value="Ankyrin repeat"/>
    <property type="match status" value="1"/>
</dbReference>
<evidence type="ECO:0008006" key="3">
    <source>
        <dbReference type="Google" id="ProtNLM"/>
    </source>
</evidence>
<reference evidence="1" key="1">
    <citation type="submission" date="2020-05" db="EMBL/GenBank/DDBJ databases">
        <title>Phylogenomic resolution of chytrid fungi.</title>
        <authorList>
            <person name="Stajich J.E."/>
            <person name="Amses K."/>
            <person name="Simmons R."/>
            <person name="Seto K."/>
            <person name="Myers J."/>
            <person name="Bonds A."/>
            <person name="Quandt C.A."/>
            <person name="Barry K."/>
            <person name="Liu P."/>
            <person name="Grigoriev I."/>
            <person name="Longcore J.E."/>
            <person name="James T.Y."/>
        </authorList>
    </citation>
    <scope>NUCLEOTIDE SEQUENCE</scope>
    <source>
        <strain evidence="1">JEL0476</strain>
    </source>
</reference>
<dbReference type="Pfam" id="PF00023">
    <property type="entry name" value="Ank"/>
    <property type="match status" value="1"/>
</dbReference>
<name>A0AAD5U3V9_9FUNG</name>
<organism evidence="1 2">
    <name type="scientific">Clydaea vesicula</name>
    <dbReference type="NCBI Taxonomy" id="447962"/>
    <lineage>
        <taxon>Eukaryota</taxon>
        <taxon>Fungi</taxon>
        <taxon>Fungi incertae sedis</taxon>
        <taxon>Chytridiomycota</taxon>
        <taxon>Chytridiomycota incertae sedis</taxon>
        <taxon>Chytridiomycetes</taxon>
        <taxon>Lobulomycetales</taxon>
        <taxon>Lobulomycetaceae</taxon>
        <taxon>Clydaea</taxon>
    </lineage>
</organism>
<dbReference type="InterPro" id="IPR036770">
    <property type="entry name" value="Ankyrin_rpt-contain_sf"/>
</dbReference>
<protein>
    <recommendedName>
        <fullName evidence="3">F-box domain-containing protein</fullName>
    </recommendedName>
</protein>
<dbReference type="Proteomes" id="UP001211065">
    <property type="component" value="Unassembled WGS sequence"/>
</dbReference>
<comment type="caution">
    <text evidence="1">The sequence shown here is derived from an EMBL/GenBank/DDBJ whole genome shotgun (WGS) entry which is preliminary data.</text>
</comment>
<dbReference type="AlphaFoldDB" id="A0AAD5U3V9"/>
<proteinExistence type="predicted"/>
<accession>A0AAD5U3V9</accession>
<dbReference type="InterPro" id="IPR002110">
    <property type="entry name" value="Ankyrin_rpt"/>
</dbReference>
<dbReference type="EMBL" id="JADGJW010000134">
    <property type="protein sequence ID" value="KAJ3223343.1"/>
    <property type="molecule type" value="Genomic_DNA"/>
</dbReference>
<evidence type="ECO:0000313" key="1">
    <source>
        <dbReference type="EMBL" id="KAJ3223343.1"/>
    </source>
</evidence>